<dbReference type="RefSeq" id="WP_047857316.1">
    <property type="nucleotide sequence ID" value="NZ_CP011509.1"/>
</dbReference>
<accession>A0ABX9JNA8</accession>
<keyword evidence="3" id="KW-1185">Reference proteome</keyword>
<evidence type="ECO:0000313" key="2">
    <source>
        <dbReference type="EMBL" id="REG22937.1"/>
    </source>
</evidence>
<proteinExistence type="predicted"/>
<reference evidence="2 3" key="1">
    <citation type="submission" date="2018-08" db="EMBL/GenBank/DDBJ databases">
        <title>Genomic Encyclopedia of Archaeal and Bacterial Type Strains, Phase II (KMG-II): from individual species to whole genera.</title>
        <authorList>
            <person name="Goeker M."/>
        </authorList>
    </citation>
    <scope>NUCLEOTIDE SEQUENCE [LARGE SCALE GENOMIC DNA]</scope>
    <source>
        <strain evidence="2 3">DSM 2261</strain>
    </source>
</reference>
<protein>
    <recommendedName>
        <fullName evidence="1">Hemerythrin-like domain-containing protein</fullName>
    </recommendedName>
</protein>
<organism evidence="2 3">
    <name type="scientific">Archangium gephyra</name>
    <dbReference type="NCBI Taxonomy" id="48"/>
    <lineage>
        <taxon>Bacteria</taxon>
        <taxon>Pseudomonadati</taxon>
        <taxon>Myxococcota</taxon>
        <taxon>Myxococcia</taxon>
        <taxon>Myxococcales</taxon>
        <taxon>Cystobacterineae</taxon>
        <taxon>Archangiaceae</taxon>
        <taxon>Archangium</taxon>
    </lineage>
</organism>
<feature type="domain" description="Hemerythrin-like" evidence="1">
    <location>
        <begin position="5"/>
        <end position="125"/>
    </location>
</feature>
<evidence type="ECO:0000313" key="3">
    <source>
        <dbReference type="Proteomes" id="UP000256345"/>
    </source>
</evidence>
<sequence>MINRVETLKKDHGRLRVLLSACDGAGAMELPGLLRQLHDVFVPHQRAKEQLYAAVVASCQEAKDATTLTLLNIFRTNLTVMSNAVLGFFSHVDTDPERLRQRFRTVSTALRSLMDTEEKSVFPLCLRQQTRMQPAQTLRIQTLSSPPPQAGGR</sequence>
<dbReference type="Pfam" id="PF01814">
    <property type="entry name" value="Hemerythrin"/>
    <property type="match status" value="1"/>
</dbReference>
<dbReference type="Proteomes" id="UP000256345">
    <property type="component" value="Unassembled WGS sequence"/>
</dbReference>
<dbReference type="InterPro" id="IPR012312">
    <property type="entry name" value="Hemerythrin-like"/>
</dbReference>
<dbReference type="EMBL" id="QUMU01000018">
    <property type="protein sequence ID" value="REG22937.1"/>
    <property type="molecule type" value="Genomic_DNA"/>
</dbReference>
<gene>
    <name evidence="2" type="ORF">ATI61_118142</name>
</gene>
<comment type="caution">
    <text evidence="2">The sequence shown here is derived from an EMBL/GenBank/DDBJ whole genome shotgun (WGS) entry which is preliminary data.</text>
</comment>
<evidence type="ECO:0000259" key="1">
    <source>
        <dbReference type="Pfam" id="PF01814"/>
    </source>
</evidence>
<name>A0ABX9JNA8_9BACT</name>